<dbReference type="InterPro" id="IPR017441">
    <property type="entry name" value="Protein_kinase_ATP_BS"/>
</dbReference>
<proteinExistence type="predicted"/>
<feature type="region of interest" description="Disordered" evidence="23">
    <location>
        <begin position="1271"/>
        <end position="1295"/>
    </location>
</feature>
<keyword evidence="6 24" id="KW-0812">Transmembrane</keyword>
<dbReference type="InParanoid" id="A0A6J2XXA0"/>
<dbReference type="InterPro" id="IPR050122">
    <property type="entry name" value="RTK"/>
</dbReference>
<keyword evidence="25" id="KW-0732">Signal</keyword>
<dbReference type="FunCoup" id="A0A6J2XXA0">
    <property type="interactions" value="184"/>
</dbReference>
<dbReference type="SMART" id="SM00409">
    <property type="entry name" value="IG"/>
    <property type="match status" value="6"/>
</dbReference>
<accession>A0A6J2XXA0</accession>
<dbReference type="PIRSF" id="PIRSF000615">
    <property type="entry name" value="TyrPK_CSF1-R"/>
    <property type="match status" value="1"/>
</dbReference>
<feature type="binding site" evidence="20">
    <location>
        <position position="1042"/>
    </location>
    <ligand>
        <name>Mg(2+)</name>
        <dbReference type="ChEBI" id="CHEBI:18420"/>
    </ligand>
</feature>
<dbReference type="GO" id="GO:0043235">
    <property type="term" value="C:receptor complex"/>
    <property type="evidence" value="ECO:0007669"/>
    <property type="project" value="TreeGrafter"/>
</dbReference>
<dbReference type="PROSITE" id="PS50011">
    <property type="entry name" value="PROTEIN_KINASE_DOM"/>
    <property type="match status" value="1"/>
</dbReference>
<evidence type="ECO:0000256" key="1">
    <source>
        <dbReference type="ARBA" id="ARBA00004251"/>
    </source>
</evidence>
<dbReference type="GO" id="GO:0005886">
    <property type="term" value="C:plasma membrane"/>
    <property type="evidence" value="ECO:0007669"/>
    <property type="project" value="UniProtKB-SubCell"/>
</dbReference>
<dbReference type="OrthoDB" id="3256376at2759"/>
<evidence type="ECO:0000256" key="23">
    <source>
        <dbReference type="SAM" id="MobiDB-lite"/>
    </source>
</evidence>
<dbReference type="Proteomes" id="UP000504635">
    <property type="component" value="Unplaced"/>
</dbReference>
<evidence type="ECO:0000256" key="8">
    <source>
        <dbReference type="ARBA" id="ARBA00022777"/>
    </source>
</evidence>
<feature type="domain" description="Ig-like" evidence="27">
    <location>
        <begin position="556"/>
        <end position="630"/>
    </location>
</feature>
<evidence type="ECO:0000313" key="29">
    <source>
        <dbReference type="RefSeq" id="XP_030755259.1"/>
    </source>
</evidence>
<feature type="binding site" evidence="19">
    <location>
        <position position="1041"/>
    </location>
    <ligand>
        <name>ATP</name>
        <dbReference type="ChEBI" id="CHEBI:30616"/>
    </ligand>
</feature>
<dbReference type="PROSITE" id="PS00107">
    <property type="entry name" value="PROTEIN_KINASE_ATP"/>
    <property type="match status" value="1"/>
</dbReference>
<evidence type="ECO:0000256" key="12">
    <source>
        <dbReference type="ARBA" id="ARBA00023137"/>
    </source>
</evidence>
<evidence type="ECO:0000256" key="6">
    <source>
        <dbReference type="ARBA" id="ARBA00022692"/>
    </source>
</evidence>
<evidence type="ECO:0000256" key="19">
    <source>
        <dbReference type="PIRSR" id="PIRSR000615-2"/>
    </source>
</evidence>
<comment type="catalytic activity">
    <reaction evidence="17">
        <text>L-tyrosyl-[protein] + ATP = O-phospho-L-tyrosyl-[protein] + ADP + H(+)</text>
        <dbReference type="Rhea" id="RHEA:10596"/>
        <dbReference type="Rhea" id="RHEA-COMP:10136"/>
        <dbReference type="Rhea" id="RHEA-COMP:20101"/>
        <dbReference type="ChEBI" id="CHEBI:15378"/>
        <dbReference type="ChEBI" id="CHEBI:30616"/>
        <dbReference type="ChEBI" id="CHEBI:46858"/>
        <dbReference type="ChEBI" id="CHEBI:61978"/>
        <dbReference type="ChEBI" id="CHEBI:456216"/>
        <dbReference type="EC" id="2.7.10.1"/>
    </reaction>
</comment>
<dbReference type="GO" id="GO:0046872">
    <property type="term" value="F:metal ion binding"/>
    <property type="evidence" value="ECO:0007669"/>
    <property type="project" value="UniProtKB-KW"/>
</dbReference>
<keyword evidence="9 19" id="KW-0067">ATP-binding</keyword>
<dbReference type="FunFam" id="3.30.200.20:FF:000384">
    <property type="entry name" value="Receptor protein-tyrosine kinase"/>
    <property type="match status" value="1"/>
</dbReference>
<gene>
    <name evidence="29" type="primary">LOC115881768</name>
</gene>
<dbReference type="InterPro" id="IPR013783">
    <property type="entry name" value="Ig-like_fold"/>
</dbReference>
<dbReference type="PROSITE" id="PS00109">
    <property type="entry name" value="PROTEIN_KINASE_TYR"/>
    <property type="match status" value="1"/>
</dbReference>
<keyword evidence="4" id="KW-0597">Phosphoprotein</keyword>
<evidence type="ECO:0000256" key="9">
    <source>
        <dbReference type="ARBA" id="ARBA00022840"/>
    </source>
</evidence>
<dbReference type="InterPro" id="IPR003599">
    <property type="entry name" value="Ig_sub"/>
</dbReference>
<dbReference type="CDD" id="cd00096">
    <property type="entry name" value="Ig"/>
    <property type="match status" value="2"/>
</dbReference>
<dbReference type="PROSITE" id="PS51257">
    <property type="entry name" value="PROKAR_LIPOPROTEIN"/>
    <property type="match status" value="1"/>
</dbReference>
<evidence type="ECO:0000256" key="21">
    <source>
        <dbReference type="PIRSR" id="PIRSR000615-4"/>
    </source>
</evidence>
<evidence type="ECO:0000256" key="15">
    <source>
        <dbReference type="ARBA" id="ARBA00023180"/>
    </source>
</evidence>
<dbReference type="Gene3D" id="1.10.510.10">
    <property type="entry name" value="Transferase(Phosphotransferase) domain 1"/>
    <property type="match status" value="1"/>
</dbReference>
<reference evidence="29" key="1">
    <citation type="submission" date="2025-08" db="UniProtKB">
        <authorList>
            <consortium name="RefSeq"/>
        </authorList>
    </citation>
    <scope>IDENTIFICATION</scope>
    <source>
        <tissue evidence="29">Gonads</tissue>
    </source>
</reference>
<feature type="domain" description="Protein kinase" evidence="26">
    <location>
        <begin position="813"/>
        <end position="1172"/>
    </location>
</feature>
<dbReference type="InterPro" id="IPR003598">
    <property type="entry name" value="Ig_sub2"/>
</dbReference>
<evidence type="ECO:0000256" key="22">
    <source>
        <dbReference type="PROSITE-ProRule" id="PRU10141"/>
    </source>
</evidence>
<dbReference type="InterPro" id="IPR036179">
    <property type="entry name" value="Ig-like_dom_sf"/>
</dbReference>
<organism evidence="28 29">
    <name type="scientific">Sitophilus oryzae</name>
    <name type="common">Rice weevil</name>
    <name type="synonym">Curculio oryzae</name>
    <dbReference type="NCBI Taxonomy" id="7048"/>
    <lineage>
        <taxon>Eukaryota</taxon>
        <taxon>Metazoa</taxon>
        <taxon>Ecdysozoa</taxon>
        <taxon>Arthropoda</taxon>
        <taxon>Hexapoda</taxon>
        <taxon>Insecta</taxon>
        <taxon>Pterygota</taxon>
        <taxon>Neoptera</taxon>
        <taxon>Endopterygota</taxon>
        <taxon>Coleoptera</taxon>
        <taxon>Polyphaga</taxon>
        <taxon>Cucujiformia</taxon>
        <taxon>Curculionidae</taxon>
        <taxon>Dryophthorinae</taxon>
        <taxon>Sitophilus</taxon>
    </lineage>
</organism>
<evidence type="ECO:0000256" key="24">
    <source>
        <dbReference type="SAM" id="Phobius"/>
    </source>
</evidence>
<evidence type="ECO:0000256" key="14">
    <source>
        <dbReference type="ARBA" id="ARBA00023170"/>
    </source>
</evidence>
<keyword evidence="15" id="KW-0325">Glycoprotein</keyword>
<feature type="active site" description="Proton acceptor" evidence="18">
    <location>
        <position position="1037"/>
    </location>
</feature>
<keyword evidence="8" id="KW-0418">Kinase</keyword>
<dbReference type="SUPFAM" id="SSF48726">
    <property type="entry name" value="Immunoglobulin"/>
    <property type="match status" value="6"/>
</dbReference>
<dbReference type="InterPro" id="IPR001824">
    <property type="entry name" value="Tyr_kinase_rcpt_3_CS"/>
</dbReference>
<dbReference type="CTD" id="5817"/>
<evidence type="ECO:0000256" key="25">
    <source>
        <dbReference type="SAM" id="SignalP"/>
    </source>
</evidence>
<keyword evidence="3" id="KW-1003">Cell membrane</keyword>
<dbReference type="InterPro" id="IPR008266">
    <property type="entry name" value="Tyr_kinase_AS"/>
</dbReference>
<sequence length="1384" mass="157721">MESKCALLVYLLGLGCISHGFSIKPKILERPETTEDIIIDTGSNYNLTCQGNRPLQWTYPHMNNAAKIQESGTIINIITSTVPQNDVYFYRSFLDISNMSYMMVGYYTCSYEDEEYSDSDQIYLYVNDPNHLSVDDSNYITHYAVQYTETVIPCKPTAPDVSVNLTNGDKHLKSGSFDPRRGFVVSDVDEMEILICLFFRGTKSERNVVLLSIEPPRTSLAKPYIEDVSKNHTEVGDTLMIKCYLKEKAVRNLFFKWDTPDRRDFPSGQVRKENMDGANYLVQTLTLPNASTRDSGWYSCTVTDKQNNMNTNRTYIHVQEKNVCFIDIIEQNDQRNISVYRGEDVQWVVKVNAHPIPTLHWYDVRNREIKNNTQYVISYLHDSILFKIQNASLENDGVYKIVGTSSKNDYGNECSQTSELQLILNVESAPSVIFKSQNVFLQNEPAVFNCTGIGNPIPKITWIYKKCHRCQEETIDYQVDKVFWGFRKFSSITILPVDGASVTCSADNSNGSQEESVQIYTSDIKDGFHIYNYDDSSIINENDEFTQVIVATNYPLKFTCAVSPKKSTDVQIYHDDNILTPDEKYNVSVLQEDMSTKITVFLPQSSENDGGLYSCQIRNKAGKMEYKNVTFAVKDPEQPRIIDTNVNDIINITFPGKPHQLYCNYTGIPKVSVEWYNGTNAIHETERVIFEENMSVLRFLSTEVTDENQYTCKISNDLGVDSRVGMLVFDMKPTSLTVYYYIIGIVLVCLLIAIIYIIFRIKKDKELKRKLKSLGLENFHKGNPEQLNPEIGIGDQAELLPYDKKWEVSFDQLKLGKQLGSGAFGVVVKAEAKKLIPGEEKSIVAVKMVKKNADETYIRALASELKIMVHLGKHVNVVNLLGACTKNVANKELLVIVEFCRYGNLQNYLFKHRESFINQVDHTTGKVDYNIGSHVLDRMYSISSDNGSTITTPYSMQDYREKERNGALNSATTQVTSLGEDQVTLSNNSIQPEWRTNYRGDYRGNVKPVCTKDLLTWSFQIARGMEYLASRKVMHGDLAARNILLADNNIVKICDFGLAKTMYKDNNYKKKGNSPLPLKWMAIESIRDRVFSTQSDVWSFGVVLWELFSLARTPYPGMEADERLYHKLVEGYRMEPPMYAPREMYSMMEDCWQSKPLARPTFTALTERIGYLLEESVRKHYVDLNDPYLAMNTHQLEDTDYLAMLSPPSFDQLSAPSPHYVNEGQAFPIQGTAAGARSPEGYTFMGANNIFSPRLLQDEVFSFSLGKKQAEESRRESQELHPMLHSNNESDSESGYLKPITPINSISNPMYHLPPQNLHHNGLSSYDRKEPLKTPDNYINMPQYKNIVAKNGSERSPIPMDVIRNNDSVQYVNSDAQLWDSVDV</sequence>
<feature type="binding site" evidence="22">
    <location>
        <position position="851"/>
    </location>
    <ligand>
        <name>ATP</name>
        <dbReference type="ChEBI" id="CHEBI:30616"/>
    </ligand>
</feature>
<evidence type="ECO:0000256" key="10">
    <source>
        <dbReference type="ARBA" id="ARBA00022989"/>
    </source>
</evidence>
<keyword evidence="7 19" id="KW-0547">Nucleotide-binding</keyword>
<feature type="domain" description="Ig-like" evidence="27">
    <location>
        <begin position="639"/>
        <end position="716"/>
    </location>
</feature>
<keyword evidence="10 24" id="KW-1133">Transmembrane helix</keyword>
<dbReference type="SUPFAM" id="SSF56112">
    <property type="entry name" value="Protein kinase-like (PK-like)"/>
    <property type="match status" value="1"/>
</dbReference>
<evidence type="ECO:0000256" key="20">
    <source>
        <dbReference type="PIRSR" id="PIRSR000615-3"/>
    </source>
</evidence>
<feature type="chain" id="PRO_5026699539" description="receptor protein-tyrosine kinase" evidence="25">
    <location>
        <begin position="23"/>
        <end position="1384"/>
    </location>
</feature>
<evidence type="ECO:0000256" key="17">
    <source>
        <dbReference type="ARBA" id="ARBA00051243"/>
    </source>
</evidence>
<dbReference type="Pfam" id="PF07714">
    <property type="entry name" value="PK_Tyr_Ser-Thr"/>
    <property type="match status" value="1"/>
</dbReference>
<keyword evidence="12" id="KW-0829">Tyrosine-protein kinase</keyword>
<dbReference type="Pfam" id="PF13895">
    <property type="entry name" value="Ig_2"/>
    <property type="match status" value="1"/>
</dbReference>
<dbReference type="InterPro" id="IPR013098">
    <property type="entry name" value="Ig_I-set"/>
</dbReference>
<evidence type="ECO:0000256" key="11">
    <source>
        <dbReference type="ARBA" id="ARBA00023136"/>
    </source>
</evidence>
<keyword evidence="28" id="KW-1185">Reference proteome</keyword>
<dbReference type="KEGG" id="soy:115881768"/>
<feature type="binding site" evidence="19">
    <location>
        <begin position="820"/>
        <end position="827"/>
    </location>
    <ligand>
        <name>ATP</name>
        <dbReference type="ChEBI" id="CHEBI:30616"/>
    </ligand>
</feature>
<dbReference type="EC" id="2.7.10.1" evidence="2"/>
<feature type="transmembrane region" description="Helical" evidence="24">
    <location>
        <begin position="738"/>
        <end position="759"/>
    </location>
</feature>
<feature type="binding site" evidence="20">
    <location>
        <position position="1055"/>
    </location>
    <ligand>
        <name>Mg(2+)</name>
        <dbReference type="ChEBI" id="CHEBI:18420"/>
    </ligand>
</feature>
<feature type="domain" description="Ig-like" evidence="27">
    <location>
        <begin position="430"/>
        <end position="520"/>
    </location>
</feature>
<feature type="signal peptide" evidence="25">
    <location>
        <begin position="1"/>
        <end position="22"/>
    </location>
</feature>
<dbReference type="Pfam" id="PF07679">
    <property type="entry name" value="I-set"/>
    <property type="match status" value="2"/>
</dbReference>
<keyword evidence="11 24" id="KW-0472">Membrane</keyword>
<name>A0A6J2XXA0_SITOR</name>
<evidence type="ECO:0000256" key="18">
    <source>
        <dbReference type="PIRSR" id="PIRSR000615-1"/>
    </source>
</evidence>
<dbReference type="GO" id="GO:0007169">
    <property type="term" value="P:cell surface receptor protein tyrosine kinase signaling pathway"/>
    <property type="evidence" value="ECO:0007669"/>
    <property type="project" value="InterPro"/>
</dbReference>
<evidence type="ECO:0000259" key="26">
    <source>
        <dbReference type="PROSITE" id="PS50011"/>
    </source>
</evidence>
<dbReference type="GeneID" id="115881768"/>
<dbReference type="PROSITE" id="PS50835">
    <property type="entry name" value="IG_LIKE"/>
    <property type="match status" value="4"/>
</dbReference>
<keyword evidence="20" id="KW-0460">Magnesium</keyword>
<feature type="domain" description="Ig-like" evidence="27">
    <location>
        <begin position="216"/>
        <end position="316"/>
    </location>
</feature>
<dbReference type="PANTHER" id="PTHR24416">
    <property type="entry name" value="TYROSINE-PROTEIN KINASE RECEPTOR"/>
    <property type="match status" value="1"/>
</dbReference>
<dbReference type="Gene3D" id="2.60.40.10">
    <property type="entry name" value="Immunoglobulins"/>
    <property type="match status" value="7"/>
</dbReference>
<dbReference type="InterPro" id="IPR000719">
    <property type="entry name" value="Prot_kinase_dom"/>
</dbReference>
<evidence type="ECO:0000256" key="4">
    <source>
        <dbReference type="ARBA" id="ARBA00022553"/>
    </source>
</evidence>
<keyword evidence="14 29" id="KW-0675">Receptor</keyword>
<dbReference type="InterPro" id="IPR001245">
    <property type="entry name" value="Ser-Thr/Tyr_kinase_cat_dom"/>
</dbReference>
<dbReference type="PANTHER" id="PTHR24416:SF600">
    <property type="entry name" value="PDGF- AND VEGF-RECEPTOR RELATED, ISOFORM J"/>
    <property type="match status" value="1"/>
</dbReference>
<evidence type="ECO:0000256" key="13">
    <source>
        <dbReference type="ARBA" id="ARBA00023157"/>
    </source>
</evidence>
<keyword evidence="5" id="KW-0808">Transferase</keyword>
<keyword evidence="20" id="KW-0479">Metal-binding</keyword>
<evidence type="ECO:0000256" key="16">
    <source>
        <dbReference type="ARBA" id="ARBA00023319"/>
    </source>
</evidence>
<feature type="site" description="Important for interaction with phosphotyrosine-binding proteins" evidence="21">
    <location>
        <position position="1181"/>
    </location>
</feature>
<evidence type="ECO:0000313" key="28">
    <source>
        <dbReference type="Proteomes" id="UP000504635"/>
    </source>
</evidence>
<evidence type="ECO:0000256" key="7">
    <source>
        <dbReference type="ARBA" id="ARBA00022741"/>
    </source>
</evidence>
<comment type="subcellular location">
    <subcellularLocation>
        <location evidence="1">Cell membrane</location>
        <topology evidence="1">Single-pass type I membrane protein</topology>
    </subcellularLocation>
</comment>
<evidence type="ECO:0000256" key="2">
    <source>
        <dbReference type="ARBA" id="ARBA00011902"/>
    </source>
</evidence>
<dbReference type="GO" id="GO:0005524">
    <property type="term" value="F:ATP binding"/>
    <property type="evidence" value="ECO:0007669"/>
    <property type="project" value="UniProtKB-UniRule"/>
</dbReference>
<dbReference type="Gene3D" id="3.30.200.20">
    <property type="entry name" value="Phosphorylase Kinase, domain 1"/>
    <property type="match status" value="1"/>
</dbReference>
<keyword evidence="13" id="KW-1015">Disulfide bond</keyword>
<evidence type="ECO:0000259" key="27">
    <source>
        <dbReference type="PROSITE" id="PS50835"/>
    </source>
</evidence>
<evidence type="ECO:0000256" key="3">
    <source>
        <dbReference type="ARBA" id="ARBA00022475"/>
    </source>
</evidence>
<dbReference type="InterPro" id="IPR011009">
    <property type="entry name" value="Kinase-like_dom_sf"/>
</dbReference>
<dbReference type="FunFam" id="1.10.510.10:FF:000373">
    <property type="entry name" value="Receptor protein-tyrosine kinase"/>
    <property type="match status" value="1"/>
</dbReference>
<dbReference type="RefSeq" id="XP_030755259.1">
    <property type="nucleotide sequence ID" value="XM_030899399.1"/>
</dbReference>
<dbReference type="InterPro" id="IPR007110">
    <property type="entry name" value="Ig-like_dom"/>
</dbReference>
<keyword evidence="16" id="KW-0393">Immunoglobulin domain</keyword>
<feature type="binding site" evidence="19">
    <location>
        <position position="847"/>
    </location>
    <ligand>
        <name>ATP</name>
        <dbReference type="ChEBI" id="CHEBI:30616"/>
    </ligand>
</feature>
<protein>
    <recommendedName>
        <fullName evidence="2">receptor protein-tyrosine kinase</fullName>
        <ecNumber evidence="2">2.7.10.1</ecNumber>
    </recommendedName>
</protein>
<dbReference type="GO" id="GO:0004714">
    <property type="term" value="F:transmembrane receptor protein tyrosine kinase activity"/>
    <property type="evidence" value="ECO:0007669"/>
    <property type="project" value="UniProtKB-EC"/>
</dbReference>
<dbReference type="SMART" id="SM00408">
    <property type="entry name" value="IGc2"/>
    <property type="match status" value="6"/>
</dbReference>
<dbReference type="PROSITE" id="PS00240">
    <property type="entry name" value="RECEPTOR_TYR_KIN_III"/>
    <property type="match status" value="1"/>
</dbReference>
<evidence type="ECO:0000256" key="5">
    <source>
        <dbReference type="ARBA" id="ARBA00022679"/>
    </source>
</evidence>